<proteinExistence type="inferred from homology"/>
<keyword evidence="1" id="KW-0133">Cell shape</keyword>
<evidence type="ECO:0000313" key="4">
    <source>
        <dbReference type="EMBL" id="MFK2900590.1"/>
    </source>
</evidence>
<protein>
    <recommendedName>
        <fullName evidence="1">UDP-N-acetyl-alpha-D-muramoyl-L-alanyl-L-glutamate epimerase</fullName>
        <ecNumber evidence="1">5.1.1.23</ecNumber>
    </recommendedName>
    <alternativeName>
        <fullName evidence="1">UDP-MurNAc-L-Ala-L-Glu epimerase</fullName>
    </alternativeName>
</protein>
<evidence type="ECO:0000256" key="1">
    <source>
        <dbReference type="HAMAP-Rule" id="MF_02209"/>
    </source>
</evidence>
<keyword evidence="1" id="KW-0413">Isomerase</keyword>
<keyword evidence="1" id="KW-0961">Cell wall biogenesis/degradation</keyword>
<dbReference type="InterPro" id="IPR053538">
    <property type="entry name" value="MurL_epimerase"/>
</dbReference>
<dbReference type="InterPro" id="IPR058741">
    <property type="entry name" value="MurL_C"/>
</dbReference>
<comment type="caution">
    <text evidence="4">The sequence shown here is derived from an EMBL/GenBank/DDBJ whole genome shotgun (WGS) entry which is preliminary data.</text>
</comment>
<dbReference type="GO" id="GO:0004519">
    <property type="term" value="F:endonuclease activity"/>
    <property type="evidence" value="ECO:0007669"/>
    <property type="project" value="UniProtKB-KW"/>
</dbReference>
<keyword evidence="1" id="KW-0131">Cell cycle</keyword>
<evidence type="ECO:0000313" key="5">
    <source>
        <dbReference type="Proteomes" id="UP001620461"/>
    </source>
</evidence>
<keyword evidence="1" id="KW-0132">Cell division</keyword>
<dbReference type="Proteomes" id="UP001620461">
    <property type="component" value="Unassembled WGS sequence"/>
</dbReference>
<feature type="domain" description="MurL C-terminal" evidence="2">
    <location>
        <begin position="312"/>
        <end position="420"/>
    </location>
</feature>
<organism evidence="4 5">
    <name type="scientific">Dyella jejuensis</name>
    <dbReference type="NCBI Taxonomy" id="1432009"/>
    <lineage>
        <taxon>Bacteria</taxon>
        <taxon>Pseudomonadati</taxon>
        <taxon>Pseudomonadota</taxon>
        <taxon>Gammaproteobacteria</taxon>
        <taxon>Lysobacterales</taxon>
        <taxon>Rhodanobacteraceae</taxon>
        <taxon>Dyella</taxon>
    </lineage>
</organism>
<dbReference type="InterPro" id="IPR043689">
    <property type="entry name" value="MurL"/>
</dbReference>
<dbReference type="HAMAP" id="MF_02209">
    <property type="entry name" value="MurL"/>
    <property type="match status" value="1"/>
</dbReference>
<comment type="pathway">
    <text evidence="1">Cell wall biogenesis; peptidoglycan biosynthesis.</text>
</comment>
<keyword evidence="5" id="KW-1185">Reference proteome</keyword>
<evidence type="ECO:0000259" key="3">
    <source>
        <dbReference type="Pfam" id="PF26299"/>
    </source>
</evidence>
<gene>
    <name evidence="1" type="primary">murL</name>
    <name evidence="4" type="ORF">ISP15_09605</name>
</gene>
<sequence>MTNPIQPRLTQAFRFVRCSYAEGVAELVYAFDQGEELIERIRFPAAPALPAERKEAFDAALKLLHLFAGVSYYKAGVPPKIEVADGPLDSATAELLDALYLHGLAEFAYRNGLDLRGRIHFPRSASSSSAQSGERALAKTLHLPPRTLVPIGGGKDSLVAVEAIKQIGGEATAVWVGNSPLIAACAERTGLPTLNLQRELAPGLFELNRLGAWNGHIPVTAVNSAILAVAAVLYGYDSIAFANERSASAATLEYEGQQVNHQWSKGYAFEQMLGDWLHTHIATDLDYCSLLRPYSELAITRAFARLTPYFDVFSSCNRNFKILGPKPADRWCGQCPKCHFVFLALAPFLPKPRLLGIFGRNLLDDESQAAGFDALLEYHDHKPFECVGEGAEARAAMYSLSQRPEWQEDALVARFRAEILPQLDVGELALEPWLQASSDHRVAARLRAALAAIG</sequence>
<keyword evidence="4" id="KW-0255">Endonuclease</keyword>
<keyword evidence="4" id="KW-0378">Hydrolase</keyword>
<dbReference type="EC" id="5.1.1.23" evidence="1"/>
<dbReference type="EMBL" id="JADIKJ010000009">
    <property type="protein sequence ID" value="MFK2900590.1"/>
    <property type="molecule type" value="Genomic_DNA"/>
</dbReference>
<comment type="function">
    <text evidence="1">Cell wall formation. Catalyzes epimerization of the terminal L-glutamate in UDP-N-acetyl-alpha-D-muramoyl-L-alanyl-L-glutamate.</text>
</comment>
<name>A0ABW8JLD3_9GAMM</name>
<dbReference type="Pfam" id="PF26299">
    <property type="entry name" value="MurL_N"/>
    <property type="match status" value="1"/>
</dbReference>
<dbReference type="Pfam" id="PF26298">
    <property type="entry name" value="MurL_epimerase_C"/>
    <property type="match status" value="1"/>
</dbReference>
<keyword evidence="4" id="KW-0540">Nuclease</keyword>
<dbReference type="NCBIfam" id="NF041275">
    <property type="entry name" value="MurL_Xanthmoales"/>
    <property type="match status" value="1"/>
</dbReference>
<dbReference type="InterPro" id="IPR058740">
    <property type="entry name" value="MurL_N"/>
</dbReference>
<accession>A0ABW8JLD3</accession>
<keyword evidence="1" id="KW-0573">Peptidoglycan synthesis</keyword>
<comment type="catalytic activity">
    <reaction evidence="1">
        <text>UDP-N-acetyl-alpha-D-muramoyl-L-alanyl-L-glutamate + ATP + H2O = UDP-N-acetyl-alpha-D-muramoyl-L-alanyl-D-glutamate + AMP + diphosphate + H(+)</text>
        <dbReference type="Rhea" id="RHEA:58812"/>
        <dbReference type="ChEBI" id="CHEBI:15377"/>
        <dbReference type="ChEBI" id="CHEBI:15378"/>
        <dbReference type="ChEBI" id="CHEBI:30616"/>
        <dbReference type="ChEBI" id="CHEBI:33019"/>
        <dbReference type="ChEBI" id="CHEBI:83900"/>
        <dbReference type="ChEBI" id="CHEBI:142725"/>
        <dbReference type="ChEBI" id="CHEBI:456215"/>
        <dbReference type="EC" id="5.1.1.23"/>
    </reaction>
</comment>
<reference evidence="4 5" key="1">
    <citation type="submission" date="2020-10" db="EMBL/GenBank/DDBJ databases">
        <title>Phylogeny of dyella-like bacteria.</title>
        <authorList>
            <person name="Fu J."/>
        </authorList>
    </citation>
    <scope>NUCLEOTIDE SEQUENCE [LARGE SCALE GENOMIC DNA]</scope>
    <source>
        <strain evidence="4 5">JP1</strain>
    </source>
</reference>
<dbReference type="RefSeq" id="WP_404547049.1">
    <property type="nucleotide sequence ID" value="NZ_JADIKJ010000009.1"/>
</dbReference>
<comment type="similarity">
    <text evidence="1">Belongs to the MurL family.</text>
</comment>
<evidence type="ECO:0000259" key="2">
    <source>
        <dbReference type="Pfam" id="PF26298"/>
    </source>
</evidence>
<feature type="domain" description="MurL N-terminal" evidence="3">
    <location>
        <begin position="7"/>
        <end position="290"/>
    </location>
</feature>